<dbReference type="PIRSF" id="PIRSF006809">
    <property type="entry name" value="GTP-binding_hflX_prd"/>
    <property type="match status" value="1"/>
</dbReference>
<evidence type="ECO:0000313" key="9">
    <source>
        <dbReference type="EMBL" id="MBW3098451.1"/>
    </source>
</evidence>
<evidence type="ECO:0000256" key="7">
    <source>
        <dbReference type="SAM" id="MobiDB-lite"/>
    </source>
</evidence>
<keyword evidence="5" id="KW-0963">Cytoplasm</keyword>
<keyword evidence="10" id="KW-1185">Reference proteome</keyword>
<feature type="region of interest" description="Disordered" evidence="7">
    <location>
        <begin position="1"/>
        <end position="49"/>
    </location>
</feature>
<accession>A0ABS6WR51</accession>
<keyword evidence="4 5" id="KW-0342">GTP-binding</keyword>
<dbReference type="InterPro" id="IPR016496">
    <property type="entry name" value="GTPase_HflX"/>
</dbReference>
<dbReference type="InterPro" id="IPR032305">
    <property type="entry name" value="GTP-bd_M"/>
</dbReference>
<dbReference type="InterPro" id="IPR006073">
    <property type="entry name" value="GTP-bd"/>
</dbReference>
<feature type="coiled-coil region" evidence="6">
    <location>
        <begin position="181"/>
        <end position="208"/>
    </location>
</feature>
<sequence length="467" mass="51309">MSGKSKDDRAGIDRTPQETRAVVLVPVLKQRHGNSDESASPTARSDQNRLDEATGLAAAIDLVIAEALVVPVSTPRPGTLFGSGKIDEIDALIHAGEASLVIVDHPLTPVQQRNLESHWKVKVIDRTGLILEIFGRRASTREGVLQVDLAHLNYQKGRLVRSWTHLERQRGGGGFMGGPGETQIEADRRMLQEKILKLERELEQVRRTRLLHRSKRKKVPHPIVALVGYTNAGKSTLFNRLTGSGVLAEDMLFATLDPTLRRIRLPHGGTVILSDTVGFISDLPTHLVAAFRATLEEVVEADLILHVRDMSDPDRAAQAADVEDILQSLGLGEGDGDGEGDGRRLIEIWNKIDRLSPEAADDLTRRAQATEDAIAVSALTGEGTDRLLERIETEISGALQPRSVTVSPERMSDLPWLYEHSRVLERTDREDGAVDLEIEITLAASAELDRRLGLYRAASDDEDGDED</sequence>
<evidence type="ECO:0000256" key="4">
    <source>
        <dbReference type="ARBA" id="ARBA00023134"/>
    </source>
</evidence>
<evidence type="ECO:0000259" key="8">
    <source>
        <dbReference type="PROSITE" id="PS51705"/>
    </source>
</evidence>
<feature type="domain" description="Hflx-type G" evidence="8">
    <location>
        <begin position="222"/>
        <end position="399"/>
    </location>
</feature>
<keyword evidence="1" id="KW-0479">Metal-binding</keyword>
<dbReference type="RefSeq" id="WP_219202458.1">
    <property type="nucleotide sequence ID" value="NZ_JAHWQX010000003.1"/>
</dbReference>
<dbReference type="Pfam" id="PF13167">
    <property type="entry name" value="GTP-bdg_N"/>
    <property type="match status" value="1"/>
</dbReference>
<reference evidence="9" key="1">
    <citation type="submission" date="2021-07" db="EMBL/GenBank/DDBJ databases">
        <title>Pseudohoeflea marina sp. nov. a polyhydroxyalcanoate-producing bacterium.</title>
        <authorList>
            <person name="Zheng W."/>
            <person name="Yu S."/>
            <person name="Huang Y."/>
        </authorList>
    </citation>
    <scope>NUCLEOTIDE SEQUENCE</scope>
    <source>
        <strain evidence="9">DP4N28-3</strain>
    </source>
</reference>
<name>A0ABS6WR51_9HYPH</name>
<dbReference type="InterPro" id="IPR025121">
    <property type="entry name" value="GTPase_HflX_N"/>
</dbReference>
<comment type="caution">
    <text evidence="9">The sequence shown here is derived from an EMBL/GenBank/DDBJ whole genome shotgun (WGS) entry which is preliminary data.</text>
</comment>
<dbReference type="NCBIfam" id="TIGR03156">
    <property type="entry name" value="GTP_HflX"/>
    <property type="match status" value="1"/>
</dbReference>
<comment type="subunit">
    <text evidence="5">Monomer. Associates with the 50S ribosomal subunit.</text>
</comment>
<comment type="similarity">
    <text evidence="5">Belongs to the TRAFAC class OBG-HflX-like GTPase superfamily. HflX GTPase family.</text>
</comment>
<dbReference type="EMBL" id="JAHWQX010000003">
    <property type="protein sequence ID" value="MBW3098451.1"/>
    <property type="molecule type" value="Genomic_DNA"/>
</dbReference>
<dbReference type="PANTHER" id="PTHR10229">
    <property type="entry name" value="GTP-BINDING PROTEIN HFLX"/>
    <property type="match status" value="1"/>
</dbReference>
<keyword evidence="6" id="KW-0175">Coiled coil</keyword>
<keyword evidence="2 5" id="KW-0547">Nucleotide-binding</keyword>
<dbReference type="Pfam" id="PF19275">
    <property type="entry name" value="HflX_C"/>
    <property type="match status" value="1"/>
</dbReference>
<protein>
    <recommendedName>
        <fullName evidence="5">GTPase HflX</fullName>
    </recommendedName>
    <alternativeName>
        <fullName evidence="5">GTP-binding protein HflX</fullName>
    </alternativeName>
</protein>
<dbReference type="PROSITE" id="PS51705">
    <property type="entry name" value="G_HFLX"/>
    <property type="match status" value="1"/>
</dbReference>
<evidence type="ECO:0000256" key="6">
    <source>
        <dbReference type="SAM" id="Coils"/>
    </source>
</evidence>
<evidence type="ECO:0000256" key="2">
    <source>
        <dbReference type="ARBA" id="ARBA00022741"/>
    </source>
</evidence>
<feature type="compositionally biased region" description="Polar residues" evidence="7">
    <location>
        <begin position="36"/>
        <end position="45"/>
    </location>
</feature>
<keyword evidence="3" id="KW-0460">Magnesium</keyword>
<gene>
    <name evidence="5 9" type="primary">hflX</name>
    <name evidence="9" type="ORF">KY465_14300</name>
</gene>
<dbReference type="Pfam" id="PF01926">
    <property type="entry name" value="MMR_HSR1"/>
    <property type="match status" value="1"/>
</dbReference>
<feature type="compositionally biased region" description="Basic and acidic residues" evidence="7">
    <location>
        <begin position="1"/>
        <end position="17"/>
    </location>
</feature>
<dbReference type="PANTHER" id="PTHR10229:SF0">
    <property type="entry name" value="GTP-BINDING PROTEIN 6-RELATED"/>
    <property type="match status" value="1"/>
</dbReference>
<dbReference type="CDD" id="cd01878">
    <property type="entry name" value="HflX"/>
    <property type="match status" value="1"/>
</dbReference>
<dbReference type="Pfam" id="PF16360">
    <property type="entry name" value="GTP-bdg_M"/>
    <property type="match status" value="1"/>
</dbReference>
<evidence type="ECO:0000313" key="10">
    <source>
        <dbReference type="Proteomes" id="UP001430804"/>
    </source>
</evidence>
<organism evidence="9 10">
    <name type="scientific">Pseudohoeflea coraliihabitans</name>
    <dbReference type="NCBI Taxonomy" id="2860393"/>
    <lineage>
        <taxon>Bacteria</taxon>
        <taxon>Pseudomonadati</taxon>
        <taxon>Pseudomonadota</taxon>
        <taxon>Alphaproteobacteria</taxon>
        <taxon>Hyphomicrobiales</taxon>
        <taxon>Rhizobiaceae</taxon>
        <taxon>Pseudohoeflea</taxon>
    </lineage>
</organism>
<dbReference type="Proteomes" id="UP001430804">
    <property type="component" value="Unassembled WGS sequence"/>
</dbReference>
<dbReference type="InterPro" id="IPR045498">
    <property type="entry name" value="HflX_C"/>
</dbReference>
<comment type="subcellular location">
    <subcellularLocation>
        <location evidence="5">Cytoplasm</location>
    </subcellularLocation>
    <text evidence="5">May associate with membranes.</text>
</comment>
<dbReference type="InterPro" id="IPR030394">
    <property type="entry name" value="G_HFLX_dom"/>
</dbReference>
<proteinExistence type="inferred from homology"/>
<evidence type="ECO:0000256" key="3">
    <source>
        <dbReference type="ARBA" id="ARBA00022842"/>
    </source>
</evidence>
<evidence type="ECO:0000256" key="1">
    <source>
        <dbReference type="ARBA" id="ARBA00022723"/>
    </source>
</evidence>
<dbReference type="HAMAP" id="MF_00900">
    <property type="entry name" value="GTPase_HflX"/>
    <property type="match status" value="1"/>
</dbReference>
<evidence type="ECO:0000256" key="5">
    <source>
        <dbReference type="HAMAP-Rule" id="MF_00900"/>
    </source>
</evidence>
<comment type="function">
    <text evidence="5">GTPase that associates with the 50S ribosomal subunit and may have a role during protein synthesis or ribosome biogenesis.</text>
</comment>